<reference evidence="1 2" key="1">
    <citation type="journal article" date="2019" name="Int. J. Syst. Evol. Microbiol.">
        <title>Photorhabdus khanii subsp. guanajuatensis subsp. nov., isolated from Heterorhabditis atacamensis, and Photorhabdus luminescens subsp. mexicana subsp. nov., isolated from Heterorhabditis mexicana entomopathogenic nematodes.</title>
        <authorList>
            <person name="Machado R.A.R."/>
            <person name="Bruno P."/>
            <person name="Arce C.C.M."/>
            <person name="Liechti N."/>
            <person name="Kohler A."/>
            <person name="Bernal J."/>
            <person name="Bruggmann R."/>
            <person name="Turlings T.C.J."/>
        </authorList>
    </citation>
    <scope>NUCLEOTIDE SEQUENCE [LARGE SCALE GENOMIC DNA]</scope>
    <source>
        <strain evidence="1 2">MEX47-22</strain>
    </source>
</reference>
<accession>A0A4R4JNW9</accession>
<dbReference type="EMBL" id="PUJX01000001">
    <property type="protein sequence ID" value="TDB56207.1"/>
    <property type="molecule type" value="Genomic_DNA"/>
</dbReference>
<gene>
    <name evidence="1" type="ORF">C5468_00470</name>
</gene>
<organism evidence="1 2">
    <name type="scientific">Photorhabdus luminescens subsp. mexicana</name>
    <dbReference type="NCBI Taxonomy" id="2100167"/>
    <lineage>
        <taxon>Bacteria</taxon>
        <taxon>Pseudomonadati</taxon>
        <taxon>Pseudomonadota</taxon>
        <taxon>Gammaproteobacteria</taxon>
        <taxon>Enterobacterales</taxon>
        <taxon>Morganellaceae</taxon>
        <taxon>Photorhabdus</taxon>
    </lineage>
</organism>
<comment type="caution">
    <text evidence="1">The sequence shown here is derived from an EMBL/GenBank/DDBJ whole genome shotgun (WGS) entry which is preliminary data.</text>
</comment>
<evidence type="ECO:0000313" key="1">
    <source>
        <dbReference type="EMBL" id="TDB56207.1"/>
    </source>
</evidence>
<protein>
    <submittedName>
        <fullName evidence="1">Uncharacterized protein</fullName>
    </submittedName>
</protein>
<sequence>MIVNYLTLRVTKLCNIPFIFQSVALLAAFTHPSHIVIYAPGDSFTCRRAAARNLLGIINF</sequence>
<name>A0A4R4JNW9_PHOLU</name>
<dbReference type="AlphaFoldDB" id="A0A4R4JNW9"/>
<dbReference type="Proteomes" id="UP000295550">
    <property type="component" value="Unassembled WGS sequence"/>
</dbReference>
<proteinExistence type="predicted"/>
<evidence type="ECO:0000313" key="2">
    <source>
        <dbReference type="Proteomes" id="UP000295550"/>
    </source>
</evidence>